<keyword evidence="3" id="KW-1185">Reference proteome</keyword>
<evidence type="ECO:0000313" key="3">
    <source>
        <dbReference type="Proteomes" id="UP000199569"/>
    </source>
</evidence>
<dbReference type="EMBL" id="FMVJ01000007">
    <property type="protein sequence ID" value="SCY89064.1"/>
    <property type="molecule type" value="Genomic_DNA"/>
</dbReference>
<gene>
    <name evidence="2" type="ORF">SAMN02927923_02719</name>
</gene>
<dbReference type="Proteomes" id="UP000199569">
    <property type="component" value="Unassembled WGS sequence"/>
</dbReference>
<reference evidence="3" key="1">
    <citation type="submission" date="2016-10" db="EMBL/GenBank/DDBJ databases">
        <authorList>
            <person name="Varghese N."/>
            <person name="Submissions S."/>
        </authorList>
    </citation>
    <scope>NUCLEOTIDE SEQUENCE [LARGE SCALE GENOMIC DNA]</scope>
    <source>
        <strain evidence="3">CGMCC 1.7666</strain>
    </source>
</reference>
<keyword evidence="1" id="KW-0472">Membrane</keyword>
<keyword evidence="1" id="KW-0812">Transmembrane</keyword>
<name>A0A1G5JLM2_9HYPH</name>
<proteinExistence type="predicted"/>
<evidence type="ECO:0000313" key="2">
    <source>
        <dbReference type="EMBL" id="SCY89064.1"/>
    </source>
</evidence>
<evidence type="ECO:0000256" key="1">
    <source>
        <dbReference type="SAM" id="Phobius"/>
    </source>
</evidence>
<dbReference type="AlphaFoldDB" id="A0A1G5JLM2"/>
<sequence length="65" mass="7306">MASASSARFWGKAMTDMNSYRPTPEEQLRRKRRSRALGLTLGILCLILFAITIAKLGPQVLNRPM</sequence>
<dbReference type="STRING" id="549386.SAMN02927923_02719"/>
<keyword evidence="1" id="KW-1133">Transmembrane helix</keyword>
<protein>
    <submittedName>
        <fullName evidence="2">Uncharacterized protein</fullName>
    </submittedName>
</protein>
<accession>A0A1G5JLM2</accession>
<feature type="transmembrane region" description="Helical" evidence="1">
    <location>
        <begin position="36"/>
        <end position="56"/>
    </location>
</feature>
<organism evidence="2 3">
    <name type="scientific">Microvirga guangxiensis</name>
    <dbReference type="NCBI Taxonomy" id="549386"/>
    <lineage>
        <taxon>Bacteria</taxon>
        <taxon>Pseudomonadati</taxon>
        <taxon>Pseudomonadota</taxon>
        <taxon>Alphaproteobacteria</taxon>
        <taxon>Hyphomicrobiales</taxon>
        <taxon>Methylobacteriaceae</taxon>
        <taxon>Microvirga</taxon>
    </lineage>
</organism>